<keyword evidence="1" id="KW-0812">Transmembrane</keyword>
<dbReference type="Proteomes" id="UP000663981">
    <property type="component" value="Unassembled WGS sequence"/>
</dbReference>
<evidence type="ECO:0000256" key="1">
    <source>
        <dbReference type="SAM" id="Phobius"/>
    </source>
</evidence>
<feature type="transmembrane region" description="Helical" evidence="1">
    <location>
        <begin position="213"/>
        <end position="234"/>
    </location>
</feature>
<keyword evidence="1" id="KW-0472">Membrane</keyword>
<organism evidence="3 4">
    <name type="scientific">Metabacillus bambusae</name>
    <dbReference type="NCBI Taxonomy" id="2795218"/>
    <lineage>
        <taxon>Bacteria</taxon>
        <taxon>Bacillati</taxon>
        <taxon>Bacillota</taxon>
        <taxon>Bacilli</taxon>
        <taxon>Bacillales</taxon>
        <taxon>Bacillaceae</taxon>
        <taxon>Metabacillus</taxon>
    </lineage>
</organism>
<feature type="domain" description="Nucleoside transporter/FeoB GTPase Gate" evidence="2">
    <location>
        <begin position="43"/>
        <end position="140"/>
    </location>
</feature>
<feature type="transmembrane region" description="Helical" evidence="1">
    <location>
        <begin position="378"/>
        <end position="398"/>
    </location>
</feature>
<accession>A0ABS3MWZ1</accession>
<dbReference type="NCBIfam" id="TIGR02871">
    <property type="entry name" value="spore_ylbJ"/>
    <property type="match status" value="1"/>
</dbReference>
<feature type="transmembrane region" description="Helical" evidence="1">
    <location>
        <begin position="326"/>
        <end position="344"/>
    </location>
</feature>
<feature type="transmembrane region" description="Helical" evidence="1">
    <location>
        <begin position="293"/>
        <end position="314"/>
    </location>
</feature>
<protein>
    <submittedName>
        <fullName evidence="3">Sporulation integral membrane protein YlbJ</fullName>
    </submittedName>
</protein>
<evidence type="ECO:0000259" key="2">
    <source>
        <dbReference type="Pfam" id="PF07670"/>
    </source>
</evidence>
<feature type="transmembrane region" description="Helical" evidence="1">
    <location>
        <begin position="131"/>
        <end position="157"/>
    </location>
</feature>
<evidence type="ECO:0000313" key="4">
    <source>
        <dbReference type="Proteomes" id="UP000663981"/>
    </source>
</evidence>
<feature type="transmembrane region" description="Helical" evidence="1">
    <location>
        <begin position="246"/>
        <end position="273"/>
    </location>
</feature>
<dbReference type="InterPro" id="IPR011642">
    <property type="entry name" value="Gate_dom"/>
</dbReference>
<keyword evidence="1" id="KW-1133">Transmembrane helix</keyword>
<dbReference type="RefSeq" id="WP_207975155.1">
    <property type="nucleotide sequence ID" value="NZ_JAGDEL010000001.1"/>
</dbReference>
<evidence type="ECO:0000313" key="3">
    <source>
        <dbReference type="EMBL" id="MBO1510537.1"/>
    </source>
</evidence>
<keyword evidence="4" id="KW-1185">Reference proteome</keyword>
<dbReference type="EMBL" id="JAGDEL010000001">
    <property type="protein sequence ID" value="MBO1510537.1"/>
    <property type="molecule type" value="Genomic_DNA"/>
</dbReference>
<feature type="transmembrane region" description="Helical" evidence="1">
    <location>
        <begin position="48"/>
        <end position="71"/>
    </location>
</feature>
<name>A0ABS3MWZ1_9BACI</name>
<proteinExistence type="predicted"/>
<comment type="caution">
    <text evidence="3">The sequence shown here is derived from an EMBL/GenBank/DDBJ whole genome shotgun (WGS) entry which is preliminary data.</text>
</comment>
<dbReference type="Pfam" id="PF07670">
    <property type="entry name" value="Gate"/>
    <property type="match status" value="1"/>
</dbReference>
<sequence>MSLSKLKTMFFAVFIGGLTIAIILNPKESLEASIRGLTIWWEVVFPSLLPFFIVSELLIGFGVVKFIGVLLEPLMRPIFRVPGVGGFVWAMGMASGNPAGAKLTARIRQEKQITALQAERLVSFTSSSNPLFIFGAVAVGFFNDASLGILLAAAHYLGNLCVGLTMRYYGGLDTSLNTEKKHVIFPPIKLAFRELHLTRIKESRPLGKMLGDAVISSIQTLLMIGGFIILFSVFNKILSLIHVTEWIAIVFSGGLTLLHISTDLSVPLITGIFEITLGNQFVSESTANLLDKVMVASFILAFGGLSIQAQVASILADTDIRFQPFFIARILQGIYSAVIAFFLFKPLYLNLQSYQSNELPVFFMRHSPEWAIDYWETILHVGPLITILSLCIYVYLYGKRNVFTKTP</sequence>
<dbReference type="InterPro" id="IPR014226">
    <property type="entry name" value="Spore_IM_YlbJ"/>
</dbReference>
<gene>
    <name evidence="3" type="primary">ylbJ</name>
    <name evidence="3" type="ORF">I7822_02390</name>
</gene>
<reference evidence="3 4" key="1">
    <citation type="submission" date="2021-03" db="EMBL/GenBank/DDBJ databases">
        <title>Whole genome sequence of Metabacillus bambusae BG109.</title>
        <authorList>
            <person name="Jeong J.W."/>
        </authorList>
    </citation>
    <scope>NUCLEOTIDE SEQUENCE [LARGE SCALE GENOMIC DNA]</scope>
    <source>
        <strain evidence="3 4">BG109</strain>
    </source>
</reference>